<feature type="compositionally biased region" description="Low complexity" evidence="1">
    <location>
        <begin position="134"/>
        <end position="178"/>
    </location>
</feature>
<protein>
    <submittedName>
        <fullName evidence="3">Uncharacterized protein</fullName>
    </submittedName>
</protein>
<evidence type="ECO:0000313" key="4">
    <source>
        <dbReference type="Proteomes" id="UP000613580"/>
    </source>
</evidence>
<feature type="compositionally biased region" description="Pro residues" evidence="1">
    <location>
        <begin position="207"/>
        <end position="217"/>
    </location>
</feature>
<sequence>MLTPLVLAAFFAAASAQLTINTPNNPAPSTCEPSLITWSGGTPPYFVVRFSSLPSPPFIAAHESPCRTSRSVVDGNDQTNVLVNFGQLSNNSITWNVVEPAGTLCLLTIKDSTGAAQTSATFTVTAGVSTSCLTGGSSTTGGSTTGSATGSTTGTTTSTTATTGTTTKGTTTAPPTSGVSTPASKAVSSGSASGSAPPRRRRTPPRSTTPPPSSSRP</sequence>
<dbReference type="OrthoDB" id="3362246at2759"/>
<dbReference type="AlphaFoldDB" id="A0A8H6SUM9"/>
<dbReference type="EMBL" id="JACAZE010000009">
    <property type="protein sequence ID" value="KAF7305704.1"/>
    <property type="molecule type" value="Genomic_DNA"/>
</dbReference>
<organism evidence="3 4">
    <name type="scientific">Mycena chlorophos</name>
    <name type="common">Agaric fungus</name>
    <name type="synonym">Agaricus chlorophos</name>
    <dbReference type="NCBI Taxonomy" id="658473"/>
    <lineage>
        <taxon>Eukaryota</taxon>
        <taxon>Fungi</taxon>
        <taxon>Dikarya</taxon>
        <taxon>Basidiomycota</taxon>
        <taxon>Agaricomycotina</taxon>
        <taxon>Agaricomycetes</taxon>
        <taxon>Agaricomycetidae</taxon>
        <taxon>Agaricales</taxon>
        <taxon>Marasmiineae</taxon>
        <taxon>Mycenaceae</taxon>
        <taxon>Mycena</taxon>
    </lineage>
</organism>
<gene>
    <name evidence="3" type="ORF">HMN09_00723600</name>
</gene>
<proteinExistence type="predicted"/>
<evidence type="ECO:0000256" key="1">
    <source>
        <dbReference type="SAM" id="MobiDB-lite"/>
    </source>
</evidence>
<reference evidence="3" key="1">
    <citation type="submission" date="2020-05" db="EMBL/GenBank/DDBJ databases">
        <title>Mycena genomes resolve the evolution of fungal bioluminescence.</title>
        <authorList>
            <person name="Tsai I.J."/>
        </authorList>
    </citation>
    <scope>NUCLEOTIDE SEQUENCE</scope>
    <source>
        <strain evidence="3">110903Hualien_Pintung</strain>
    </source>
</reference>
<dbReference type="Proteomes" id="UP000613580">
    <property type="component" value="Unassembled WGS sequence"/>
</dbReference>
<feature type="region of interest" description="Disordered" evidence="1">
    <location>
        <begin position="133"/>
        <end position="217"/>
    </location>
</feature>
<evidence type="ECO:0000256" key="2">
    <source>
        <dbReference type="SAM" id="SignalP"/>
    </source>
</evidence>
<comment type="caution">
    <text evidence="3">The sequence shown here is derived from an EMBL/GenBank/DDBJ whole genome shotgun (WGS) entry which is preliminary data.</text>
</comment>
<feature type="signal peptide" evidence="2">
    <location>
        <begin position="1"/>
        <end position="16"/>
    </location>
</feature>
<feature type="compositionally biased region" description="Low complexity" evidence="1">
    <location>
        <begin position="188"/>
        <end position="197"/>
    </location>
</feature>
<keyword evidence="2" id="KW-0732">Signal</keyword>
<accession>A0A8H6SUM9</accession>
<name>A0A8H6SUM9_MYCCL</name>
<feature type="chain" id="PRO_5034448051" evidence="2">
    <location>
        <begin position="17"/>
        <end position="217"/>
    </location>
</feature>
<evidence type="ECO:0000313" key="3">
    <source>
        <dbReference type="EMBL" id="KAF7305704.1"/>
    </source>
</evidence>
<keyword evidence="4" id="KW-1185">Reference proteome</keyword>